<evidence type="ECO:0000313" key="5">
    <source>
        <dbReference type="Proteomes" id="UP000264071"/>
    </source>
</evidence>
<feature type="transmembrane region" description="Helical" evidence="1">
    <location>
        <begin position="293"/>
        <end position="312"/>
    </location>
</feature>
<dbReference type="Pfam" id="PF05569">
    <property type="entry name" value="Peptidase_M56"/>
    <property type="match status" value="1"/>
</dbReference>
<dbReference type="InterPro" id="IPR052173">
    <property type="entry name" value="Beta-lactam_resp_regulator"/>
</dbReference>
<dbReference type="OMA" id="ADGNNGC"/>
<comment type="caution">
    <text evidence="4">The sequence shown here is derived from an EMBL/GenBank/DDBJ whole genome shotgun (WGS) entry which is preliminary data.</text>
</comment>
<evidence type="ECO:0000256" key="1">
    <source>
        <dbReference type="SAM" id="Phobius"/>
    </source>
</evidence>
<keyword evidence="1" id="KW-0472">Membrane</keyword>
<feature type="domain" description="TonB C-terminal" evidence="2">
    <location>
        <begin position="356"/>
        <end position="431"/>
    </location>
</feature>
<organism evidence="4 5">
    <name type="scientific">Gemmatimonas aurantiaca</name>
    <dbReference type="NCBI Taxonomy" id="173480"/>
    <lineage>
        <taxon>Bacteria</taxon>
        <taxon>Pseudomonadati</taxon>
        <taxon>Gemmatimonadota</taxon>
        <taxon>Gemmatimonadia</taxon>
        <taxon>Gemmatimonadales</taxon>
        <taxon>Gemmatimonadaceae</taxon>
        <taxon>Gemmatimonas</taxon>
    </lineage>
</organism>
<feature type="transmembrane region" description="Helical" evidence="1">
    <location>
        <begin position="6"/>
        <end position="27"/>
    </location>
</feature>
<feature type="domain" description="Peptidase M56" evidence="3">
    <location>
        <begin position="10"/>
        <end position="254"/>
    </location>
</feature>
<dbReference type="InterPro" id="IPR037682">
    <property type="entry name" value="TonB_C"/>
</dbReference>
<dbReference type="EMBL" id="DPIY01000006">
    <property type="protein sequence ID" value="HCT56823.1"/>
    <property type="molecule type" value="Genomic_DNA"/>
</dbReference>
<dbReference type="GO" id="GO:0055085">
    <property type="term" value="P:transmembrane transport"/>
    <property type="evidence" value="ECO:0007669"/>
    <property type="project" value="InterPro"/>
</dbReference>
<evidence type="ECO:0008006" key="6">
    <source>
        <dbReference type="Google" id="ProtNLM"/>
    </source>
</evidence>
<protein>
    <recommendedName>
        <fullName evidence="6">TonB family protein</fullName>
    </recommendedName>
</protein>
<dbReference type="InterPro" id="IPR008756">
    <property type="entry name" value="Peptidase_M56"/>
</dbReference>
<keyword evidence="1" id="KW-1133">Transmembrane helix</keyword>
<dbReference type="Gene3D" id="3.30.1150.10">
    <property type="match status" value="1"/>
</dbReference>
<dbReference type="SUPFAM" id="SSF74653">
    <property type="entry name" value="TolA/TonB C-terminal domain"/>
    <property type="match status" value="1"/>
</dbReference>
<evidence type="ECO:0000259" key="2">
    <source>
        <dbReference type="Pfam" id="PF03544"/>
    </source>
</evidence>
<dbReference type="Pfam" id="PF03544">
    <property type="entry name" value="TonB_C"/>
    <property type="match status" value="1"/>
</dbReference>
<reference evidence="4 5" key="1">
    <citation type="journal article" date="2018" name="Nat. Biotechnol.">
        <title>A standardized bacterial taxonomy based on genome phylogeny substantially revises the tree of life.</title>
        <authorList>
            <person name="Parks D.H."/>
            <person name="Chuvochina M."/>
            <person name="Waite D.W."/>
            <person name="Rinke C."/>
            <person name="Skarshewski A."/>
            <person name="Chaumeil P.A."/>
            <person name="Hugenholtz P."/>
        </authorList>
    </citation>
    <scope>NUCLEOTIDE SEQUENCE [LARGE SCALE GENOMIC DNA]</scope>
    <source>
        <strain evidence="4">UBA8844</strain>
    </source>
</reference>
<dbReference type="PANTHER" id="PTHR34978:SF3">
    <property type="entry name" value="SLR0241 PROTEIN"/>
    <property type="match status" value="1"/>
</dbReference>
<dbReference type="CDD" id="cd07341">
    <property type="entry name" value="M56_BlaR1_MecR1_like"/>
    <property type="match status" value="1"/>
</dbReference>
<evidence type="ECO:0000259" key="3">
    <source>
        <dbReference type="Pfam" id="PF05569"/>
    </source>
</evidence>
<name>A0A3D4V6Q6_9BACT</name>
<dbReference type="PANTHER" id="PTHR34978">
    <property type="entry name" value="POSSIBLE SENSOR-TRANSDUCER PROTEIN BLAR"/>
    <property type="match status" value="1"/>
</dbReference>
<feature type="transmembrane region" description="Helical" evidence="1">
    <location>
        <begin position="97"/>
        <end position="116"/>
    </location>
</feature>
<gene>
    <name evidence="4" type="ORF">DGD08_06375</name>
</gene>
<accession>A0A3D4V6Q6</accession>
<dbReference type="Proteomes" id="UP000264071">
    <property type="component" value="Unassembled WGS sequence"/>
</dbReference>
<keyword evidence="1" id="KW-0812">Transmembrane</keyword>
<evidence type="ECO:0000313" key="4">
    <source>
        <dbReference type="EMBL" id="HCT56823.1"/>
    </source>
</evidence>
<sequence length="459" mass="49028">MIALWMVSSIAFSAVLFIAALTLDALLQLSARQTRGVWIVATLAAVVWPVLAPMLLTPEATTGVTRVLSTATTISSVQPAETSSLAGLRTQLGLLDMPLLIVWALTTFWLAVRWGLLARVLRRHMRDAKPHDIDGQSALVTRDIGPAIVGVLRPRMVLPSWFFEMDSVLRAMILSHELEHVRARDQVTLTVARALTVLVPWNPVVWALARRTRVSTEVDCDRRVLGAGATPNQYAQLLLFVAHRQHSHPLFAASPAAATLGSHMAGSPTTLHRRIAAMRPPTLSRQSRSIRSVVLGTAAILAIAIGASPRFARALASVRETRVLSPAVNTAQPPAKPMVEFKIDSQASLIAGTAVPQYPAALLATRTNGSSLAQLVVDSSGLVVAGSVKIVSASHPAIGESVARAAAAARFTPARVGGRNVKQLVRLVYHFDVPGVAPAPVTVAPVDIRTFEITVTAPR</sequence>
<proteinExistence type="predicted"/>
<dbReference type="AlphaFoldDB" id="A0A3D4V6Q6"/>
<feature type="transmembrane region" description="Helical" evidence="1">
    <location>
        <begin position="36"/>
        <end position="56"/>
    </location>
</feature>